<proteinExistence type="predicted"/>
<dbReference type="SUPFAM" id="SSF53098">
    <property type="entry name" value="Ribonuclease H-like"/>
    <property type="match status" value="1"/>
</dbReference>
<dbReference type="AlphaFoldDB" id="A0A6A2Z8P0"/>
<comment type="caution">
    <text evidence="2">The sequence shown here is derived from an EMBL/GenBank/DDBJ whole genome shotgun (WGS) entry which is preliminary data.</text>
</comment>
<evidence type="ECO:0000313" key="3">
    <source>
        <dbReference type="Proteomes" id="UP000436088"/>
    </source>
</evidence>
<organism evidence="2 3">
    <name type="scientific">Hibiscus syriacus</name>
    <name type="common">Rose of Sharon</name>
    <dbReference type="NCBI Taxonomy" id="106335"/>
    <lineage>
        <taxon>Eukaryota</taxon>
        <taxon>Viridiplantae</taxon>
        <taxon>Streptophyta</taxon>
        <taxon>Embryophyta</taxon>
        <taxon>Tracheophyta</taxon>
        <taxon>Spermatophyta</taxon>
        <taxon>Magnoliopsida</taxon>
        <taxon>eudicotyledons</taxon>
        <taxon>Gunneridae</taxon>
        <taxon>Pentapetalae</taxon>
        <taxon>rosids</taxon>
        <taxon>malvids</taxon>
        <taxon>Malvales</taxon>
        <taxon>Malvaceae</taxon>
        <taxon>Malvoideae</taxon>
        <taxon>Hibiscus</taxon>
    </lineage>
</organism>
<dbReference type="InterPro" id="IPR057670">
    <property type="entry name" value="SH3_retrovirus"/>
</dbReference>
<evidence type="ECO:0000313" key="2">
    <source>
        <dbReference type="EMBL" id="KAE8688364.1"/>
    </source>
</evidence>
<accession>A0A6A2Z8P0</accession>
<dbReference type="PANTHER" id="PTHR42648">
    <property type="entry name" value="TRANSPOSASE, PUTATIVE-RELATED"/>
    <property type="match status" value="1"/>
</dbReference>
<keyword evidence="3" id="KW-1185">Reference proteome</keyword>
<dbReference type="Pfam" id="PF25597">
    <property type="entry name" value="SH3_retrovirus"/>
    <property type="match status" value="1"/>
</dbReference>
<protein>
    <recommendedName>
        <fullName evidence="1">Retroviral polymerase SH3-like domain-containing protein</fullName>
    </recommendedName>
</protein>
<dbReference type="Proteomes" id="UP000436088">
    <property type="component" value="Unassembled WGS sequence"/>
</dbReference>
<gene>
    <name evidence="2" type="ORF">F3Y22_tig00110987pilonHSYRG00053</name>
</gene>
<dbReference type="InterPro" id="IPR012337">
    <property type="entry name" value="RNaseH-like_sf"/>
</dbReference>
<sequence length="336" mass="37870">MVKRQFGIDIKCFRSDNAPELKFTDLFAKLVTRALYFQSRVPIRFWGDCLLTVTYLINRLLSPRFQGMSPYELLFGQCPDYGILKTFGCLCFVSTLKSKRDKFSARALPAIFMGYPSSIKGYKVFVLQTQKFVVSRDVIFHESAFPFHTISLPDKPGLSSNSGQVVQQEFLDQSVQQEIVDQQELVGDLVVQQESLPETVPATAQAAQLPSRSNISAVSEPSFNHQVARTYVWRDAMHKEVQAMETLDTWSVVPLPKGKRPIEYLVIVGEEEGRGNNEHLGNEERGLGIEERDLGIEAREGHVGNLPDQLEQAKQIQGELVWPKHNGLIPAEDKKG</sequence>
<evidence type="ECO:0000259" key="1">
    <source>
        <dbReference type="Pfam" id="PF25597"/>
    </source>
</evidence>
<dbReference type="EMBL" id="VEPZ02001190">
    <property type="protein sequence ID" value="KAE8688364.1"/>
    <property type="molecule type" value="Genomic_DNA"/>
</dbReference>
<reference evidence="2" key="1">
    <citation type="submission" date="2019-09" db="EMBL/GenBank/DDBJ databases">
        <title>Draft genome information of white flower Hibiscus syriacus.</title>
        <authorList>
            <person name="Kim Y.-M."/>
        </authorList>
    </citation>
    <scope>NUCLEOTIDE SEQUENCE [LARGE SCALE GENOMIC DNA]</scope>
    <source>
        <strain evidence="2">YM2019G1</strain>
    </source>
</reference>
<feature type="domain" description="Retroviral polymerase SH3-like" evidence="1">
    <location>
        <begin position="89"/>
        <end position="149"/>
    </location>
</feature>
<dbReference type="PANTHER" id="PTHR42648:SF31">
    <property type="entry name" value="RNA-DIRECTED DNA POLYMERASE"/>
    <property type="match status" value="1"/>
</dbReference>
<dbReference type="InterPro" id="IPR039537">
    <property type="entry name" value="Retrotran_Ty1/copia-like"/>
</dbReference>
<name>A0A6A2Z8P0_HIBSY</name>